<dbReference type="AlphaFoldDB" id="A0A0F5PRV0"/>
<sequence>MAELLKGQYQFPYIAHMKKLVPLVGINNSLFIPPKILKRLL</sequence>
<reference evidence="2" key="3">
    <citation type="submission" date="2015-02" db="EMBL/GenBank/DDBJ databases">
        <title>Genome analysis of three genomes within the thermophilic hydrogenogenic bacterial species Caldanaerobacter subterraneus.</title>
        <authorList>
            <person name="Sant'Anna F.H."/>
            <person name="Lebedinsky A."/>
            <person name="Sokolova T."/>
            <person name="Robb F.T."/>
            <person name="Gonzalez J.M."/>
        </authorList>
    </citation>
    <scope>NUCLEOTIDE SEQUENCE [LARGE SCALE GENOMIC DNA]</scope>
    <source>
        <strain evidence="2">DSM 12653</strain>
    </source>
</reference>
<protein>
    <submittedName>
        <fullName evidence="1">Uncharacterized protein</fullName>
    </submittedName>
</protein>
<evidence type="ECO:0000313" key="2">
    <source>
        <dbReference type="Proteomes" id="UP000010146"/>
    </source>
</evidence>
<dbReference type="Proteomes" id="UP000010146">
    <property type="component" value="Unassembled WGS sequence"/>
</dbReference>
<reference evidence="1 2" key="2">
    <citation type="journal article" date="2015" name="BMC Genomics">
        <title>Analysis of three genomes within the thermophilic bacterial species Caldanaerobacter subterraneus with a focus on carbon monoxide dehydrogenase evolution and hydrolase diversity.</title>
        <authorList>
            <person name="Sant'Anna F.H."/>
            <person name="Lebedinsky A.V."/>
            <person name="Sokolova T.G."/>
            <person name="Robb F.T."/>
            <person name="Gonzalez J.M."/>
        </authorList>
    </citation>
    <scope>NUCLEOTIDE SEQUENCE [LARGE SCALE GENOMIC DNA]</scope>
    <source>
        <strain evidence="1 2">DSM 12653</strain>
    </source>
</reference>
<gene>
    <name evidence="1" type="ORF">CDSM653_00389</name>
</gene>
<name>A0A0F5PRV0_9THEO</name>
<evidence type="ECO:0000313" key="1">
    <source>
        <dbReference type="EMBL" id="KKC30534.1"/>
    </source>
</evidence>
<accession>A0A0F5PRV0</accession>
<comment type="caution">
    <text evidence="1">The sequence shown here is derived from an EMBL/GenBank/DDBJ whole genome shotgun (WGS) entry which is preliminary data.</text>
</comment>
<dbReference type="EMBL" id="ABXP02000030">
    <property type="protein sequence ID" value="KKC30534.1"/>
    <property type="molecule type" value="Genomic_DNA"/>
</dbReference>
<reference evidence="1 2" key="1">
    <citation type="submission" date="2008-07" db="EMBL/GenBank/DDBJ databases">
        <authorList>
            <person name="Gonzalez J."/>
            <person name="Sokolova T."/>
            <person name="Ferriera S."/>
            <person name="Johnson J."/>
            <person name="Kravitz S."/>
            <person name="Beeson K."/>
            <person name="Sutton G."/>
            <person name="Rogers Y.-H."/>
            <person name="Friedman R."/>
            <person name="Frazier M."/>
            <person name="Venter J.C."/>
        </authorList>
    </citation>
    <scope>NUCLEOTIDE SEQUENCE [LARGE SCALE GENOMIC DNA]</scope>
    <source>
        <strain evidence="1 2">DSM 12653</strain>
    </source>
</reference>
<organism evidence="1 2">
    <name type="scientific">Caldanaerobacter subterraneus subsp. pacificus DSM 12653</name>
    <dbReference type="NCBI Taxonomy" id="391606"/>
    <lineage>
        <taxon>Bacteria</taxon>
        <taxon>Bacillati</taxon>
        <taxon>Bacillota</taxon>
        <taxon>Clostridia</taxon>
        <taxon>Thermoanaerobacterales</taxon>
        <taxon>Thermoanaerobacteraceae</taxon>
        <taxon>Caldanaerobacter</taxon>
    </lineage>
</organism>
<proteinExistence type="predicted"/>